<dbReference type="AlphaFoldDB" id="A0A0E9WAB8"/>
<keyword evidence="1" id="KW-0812">Transmembrane</keyword>
<evidence type="ECO:0000313" key="2">
    <source>
        <dbReference type="EMBL" id="JAH87334.1"/>
    </source>
</evidence>
<organism evidence="2">
    <name type="scientific">Anguilla anguilla</name>
    <name type="common">European freshwater eel</name>
    <name type="synonym">Muraena anguilla</name>
    <dbReference type="NCBI Taxonomy" id="7936"/>
    <lineage>
        <taxon>Eukaryota</taxon>
        <taxon>Metazoa</taxon>
        <taxon>Chordata</taxon>
        <taxon>Craniata</taxon>
        <taxon>Vertebrata</taxon>
        <taxon>Euteleostomi</taxon>
        <taxon>Actinopterygii</taxon>
        <taxon>Neopterygii</taxon>
        <taxon>Teleostei</taxon>
        <taxon>Anguilliformes</taxon>
        <taxon>Anguillidae</taxon>
        <taxon>Anguilla</taxon>
    </lineage>
</organism>
<reference evidence="2" key="2">
    <citation type="journal article" date="2015" name="Fish Shellfish Immunol.">
        <title>Early steps in the European eel (Anguilla anguilla)-Vibrio vulnificus interaction in the gills: Role of the RtxA13 toxin.</title>
        <authorList>
            <person name="Callol A."/>
            <person name="Pajuelo D."/>
            <person name="Ebbesson L."/>
            <person name="Teles M."/>
            <person name="MacKenzie S."/>
            <person name="Amaro C."/>
        </authorList>
    </citation>
    <scope>NUCLEOTIDE SEQUENCE</scope>
</reference>
<keyword evidence="1" id="KW-0472">Membrane</keyword>
<reference evidence="2" key="1">
    <citation type="submission" date="2014-11" db="EMBL/GenBank/DDBJ databases">
        <authorList>
            <person name="Amaro Gonzalez C."/>
        </authorList>
    </citation>
    <scope>NUCLEOTIDE SEQUENCE</scope>
</reference>
<dbReference type="EMBL" id="GBXM01021243">
    <property type="protein sequence ID" value="JAH87334.1"/>
    <property type="molecule type" value="Transcribed_RNA"/>
</dbReference>
<proteinExistence type="predicted"/>
<accession>A0A0E9WAB8</accession>
<feature type="transmembrane region" description="Helical" evidence="1">
    <location>
        <begin position="21"/>
        <end position="40"/>
    </location>
</feature>
<protein>
    <submittedName>
        <fullName evidence="2">Uncharacterized protein</fullName>
    </submittedName>
</protein>
<evidence type="ECO:0000256" key="1">
    <source>
        <dbReference type="SAM" id="Phobius"/>
    </source>
</evidence>
<name>A0A0E9WAB8_ANGAN</name>
<keyword evidence="1" id="KW-1133">Transmembrane helix</keyword>
<sequence>MLMCSNRRLNFMLLYFKRLSNSLYCVFFYTCSKCLSHFILC</sequence>